<gene>
    <name evidence="1" type="ORF">LYPA_23C000527</name>
</gene>
<keyword evidence="2" id="KW-1185">Reference proteome</keyword>
<reference evidence="1 2" key="1">
    <citation type="submission" date="2019-01" db="EMBL/GenBank/DDBJ databases">
        <authorList>
            <person name="Alioto T."/>
            <person name="Alioto T."/>
        </authorList>
    </citation>
    <scope>NUCLEOTIDE SEQUENCE [LARGE SCALE GENOMIC DNA]</scope>
</reference>
<dbReference type="GO" id="GO:0008233">
    <property type="term" value="F:peptidase activity"/>
    <property type="evidence" value="ECO:0007669"/>
    <property type="project" value="UniProtKB-KW"/>
</dbReference>
<keyword evidence="1" id="KW-0378">Hydrolase</keyword>
<protein>
    <submittedName>
        <fullName evidence="1">26s protease regulatory subunit 4</fullName>
    </submittedName>
</protein>
<organism evidence="1 2">
    <name type="scientific">Lynx pardinus</name>
    <name type="common">Iberian lynx</name>
    <name type="synonym">Felis pardina</name>
    <dbReference type="NCBI Taxonomy" id="191816"/>
    <lineage>
        <taxon>Eukaryota</taxon>
        <taxon>Metazoa</taxon>
        <taxon>Chordata</taxon>
        <taxon>Craniata</taxon>
        <taxon>Vertebrata</taxon>
        <taxon>Euteleostomi</taxon>
        <taxon>Mammalia</taxon>
        <taxon>Eutheria</taxon>
        <taxon>Laurasiatheria</taxon>
        <taxon>Carnivora</taxon>
        <taxon>Feliformia</taxon>
        <taxon>Felidae</taxon>
        <taxon>Felinae</taxon>
        <taxon>Lynx</taxon>
    </lineage>
</organism>
<dbReference type="Proteomes" id="UP000386466">
    <property type="component" value="Unassembled WGS sequence"/>
</dbReference>
<dbReference type="GO" id="GO:0006508">
    <property type="term" value="P:proteolysis"/>
    <property type="evidence" value="ECO:0007669"/>
    <property type="project" value="UniProtKB-KW"/>
</dbReference>
<evidence type="ECO:0000313" key="1">
    <source>
        <dbReference type="EMBL" id="VFV44765.1"/>
    </source>
</evidence>
<proteinExistence type="predicted"/>
<sequence length="66" mass="7614">MEEEFIRIQERMKPLEEKQEEEISKVGDLRGTPKSVGTLEGIIDDNHVDHRVQICGLRTLSAFFTL</sequence>
<dbReference type="AlphaFoldDB" id="A0A485PF43"/>
<evidence type="ECO:0000313" key="2">
    <source>
        <dbReference type="Proteomes" id="UP000386466"/>
    </source>
</evidence>
<name>A0A485PF43_LYNPA</name>
<accession>A0A485PF43</accession>
<dbReference type="EMBL" id="CAAGRJ010036389">
    <property type="protein sequence ID" value="VFV44765.1"/>
    <property type="molecule type" value="Genomic_DNA"/>
</dbReference>
<keyword evidence="1" id="KW-0645">Protease</keyword>